<keyword evidence="1" id="KW-0808">Transferase</keyword>
<dbReference type="Proteomes" id="UP000677244">
    <property type="component" value="Unassembled WGS sequence"/>
</dbReference>
<dbReference type="RefSeq" id="WP_209141565.1">
    <property type="nucleotide sequence ID" value="NZ_JAGHKO010000010.1"/>
</dbReference>
<reference evidence="1 2" key="1">
    <citation type="submission" date="2021-03" db="EMBL/GenBank/DDBJ databases">
        <title>Assistant Professor.</title>
        <authorList>
            <person name="Huq M.A."/>
        </authorList>
    </citation>
    <scope>NUCLEOTIDE SEQUENCE [LARGE SCALE GENOMIC DNA]</scope>
    <source>
        <strain evidence="1 2">MAH-29</strain>
    </source>
</reference>
<comment type="caution">
    <text evidence="1">The sequence shown here is derived from an EMBL/GenBank/DDBJ whole genome shotgun (WGS) entry which is preliminary data.</text>
</comment>
<accession>A0ABS3Z011</accession>
<dbReference type="SUPFAM" id="SSF53335">
    <property type="entry name" value="S-adenosyl-L-methionine-dependent methyltransferases"/>
    <property type="match status" value="1"/>
</dbReference>
<organism evidence="1 2">
    <name type="scientific">Niastella soli</name>
    <dbReference type="NCBI Taxonomy" id="2821487"/>
    <lineage>
        <taxon>Bacteria</taxon>
        <taxon>Pseudomonadati</taxon>
        <taxon>Bacteroidota</taxon>
        <taxon>Chitinophagia</taxon>
        <taxon>Chitinophagales</taxon>
        <taxon>Chitinophagaceae</taxon>
        <taxon>Niastella</taxon>
    </lineage>
</organism>
<dbReference type="Gene3D" id="3.40.50.150">
    <property type="entry name" value="Vaccinia Virus protein VP39"/>
    <property type="match status" value="1"/>
</dbReference>
<dbReference type="CDD" id="cd02440">
    <property type="entry name" value="AdoMet_MTases"/>
    <property type="match status" value="1"/>
</dbReference>
<keyword evidence="1" id="KW-0489">Methyltransferase</keyword>
<dbReference type="Pfam" id="PF13489">
    <property type="entry name" value="Methyltransf_23"/>
    <property type="match status" value="1"/>
</dbReference>
<evidence type="ECO:0000313" key="1">
    <source>
        <dbReference type="EMBL" id="MBO9203511.1"/>
    </source>
</evidence>
<dbReference type="EMBL" id="JAGHKO010000010">
    <property type="protein sequence ID" value="MBO9203511.1"/>
    <property type="molecule type" value="Genomic_DNA"/>
</dbReference>
<protein>
    <submittedName>
        <fullName evidence="1">Class I SAM-dependent methyltransferase</fullName>
    </submittedName>
</protein>
<dbReference type="GO" id="GO:0032259">
    <property type="term" value="P:methylation"/>
    <property type="evidence" value="ECO:0007669"/>
    <property type="project" value="UniProtKB-KW"/>
</dbReference>
<dbReference type="PANTHER" id="PTHR43861:SF6">
    <property type="entry name" value="METHYLTRANSFERASE TYPE 11"/>
    <property type="match status" value="1"/>
</dbReference>
<sequence length="291" mass="33546">MMDCPVCSANTIKTKYALKNGHSVLLCKQCSTEFLFPQLTDEALQQLYAESYYAAWGLKGNTDNDATRQMKLATFELYLKLLKRLGKQGRLLDVGCATGYLLEAARFCGWAPYGVEYAAWSAAIAQQKFGHQAIFNGTLEQCIFEENFFDVIVMSDLIEHVRSPQETLQKARRLLKDDGLLLIVTPDTAALSHHLMGKRWTHYKLEHFFYFNRRSFQHLAKKSGWEIMHYEKAAKALNLGYFHTQFNVYPHWLLTPMANTLHALLPQKAERRNFYLSIGEMVLILKKKETM</sequence>
<evidence type="ECO:0000313" key="2">
    <source>
        <dbReference type="Proteomes" id="UP000677244"/>
    </source>
</evidence>
<name>A0ABS3Z011_9BACT</name>
<dbReference type="PANTHER" id="PTHR43861">
    <property type="entry name" value="TRANS-ACONITATE 2-METHYLTRANSFERASE-RELATED"/>
    <property type="match status" value="1"/>
</dbReference>
<dbReference type="InterPro" id="IPR029063">
    <property type="entry name" value="SAM-dependent_MTases_sf"/>
</dbReference>
<dbReference type="GO" id="GO:0008168">
    <property type="term" value="F:methyltransferase activity"/>
    <property type="evidence" value="ECO:0007669"/>
    <property type="project" value="UniProtKB-KW"/>
</dbReference>
<gene>
    <name evidence="1" type="ORF">J7I42_24720</name>
</gene>
<proteinExistence type="predicted"/>
<keyword evidence="2" id="KW-1185">Reference proteome</keyword>